<gene>
    <name evidence="4" type="ORF">LOTGIDRAFT_239252</name>
</gene>
<dbReference type="InterPro" id="IPR001753">
    <property type="entry name" value="Enoyl-CoA_hydra/iso"/>
</dbReference>
<name>V4AIC1_LOTGI</name>
<dbReference type="OrthoDB" id="2139957at2759"/>
<evidence type="ECO:0000256" key="2">
    <source>
        <dbReference type="ARBA" id="ARBA00022946"/>
    </source>
</evidence>
<evidence type="ECO:0000313" key="5">
    <source>
        <dbReference type="Proteomes" id="UP000030746"/>
    </source>
</evidence>
<dbReference type="Proteomes" id="UP000030746">
    <property type="component" value="Unassembled WGS sequence"/>
</dbReference>
<dbReference type="InterPro" id="IPR029045">
    <property type="entry name" value="ClpP/crotonase-like_dom_sf"/>
</dbReference>
<accession>V4AIC1</accession>
<feature type="non-terminal residue" evidence="4">
    <location>
        <position position="127"/>
    </location>
</feature>
<reference evidence="4 5" key="1">
    <citation type="journal article" date="2013" name="Nature">
        <title>Insights into bilaterian evolution from three spiralian genomes.</title>
        <authorList>
            <person name="Simakov O."/>
            <person name="Marletaz F."/>
            <person name="Cho S.J."/>
            <person name="Edsinger-Gonzales E."/>
            <person name="Havlak P."/>
            <person name="Hellsten U."/>
            <person name="Kuo D.H."/>
            <person name="Larsson T."/>
            <person name="Lv J."/>
            <person name="Arendt D."/>
            <person name="Savage R."/>
            <person name="Osoegawa K."/>
            <person name="de Jong P."/>
            <person name="Grimwood J."/>
            <person name="Chapman J.A."/>
            <person name="Shapiro H."/>
            <person name="Aerts A."/>
            <person name="Otillar R.P."/>
            <person name="Terry A.Y."/>
            <person name="Boore J.L."/>
            <person name="Grigoriev I.V."/>
            <person name="Lindberg D.R."/>
            <person name="Seaver E.C."/>
            <person name="Weisblat D.A."/>
            <person name="Putnam N.H."/>
            <person name="Rokhsar D.S."/>
        </authorList>
    </citation>
    <scope>NUCLEOTIDE SEQUENCE [LARGE SCALE GENOMIC DNA]</scope>
</reference>
<dbReference type="PANTHER" id="PTHR43602:SF1">
    <property type="entry name" value="ENOYL-COA HYDRATASE DOMAIN-CONTAINING PROTEIN 3, MITOCHONDRIAL"/>
    <property type="match status" value="1"/>
</dbReference>
<dbReference type="SUPFAM" id="SSF52096">
    <property type="entry name" value="ClpP/crotonase"/>
    <property type="match status" value="1"/>
</dbReference>
<dbReference type="KEGG" id="lgi:LOTGIDRAFT_239252"/>
<sequence length="127" mass="14243">MGSKTVNLVTRTLAGHQNYSIDAKSEPLTLVSEKDGIRTICLNNPKKRNALSLEMLNQLWQDLSKDNKSLRVVILSATGPVFSAGHDLTELRKEDGRHHHEEVFRRCTHVMTLLQEMSVPVIAQVKG</sequence>
<evidence type="ECO:0000256" key="3">
    <source>
        <dbReference type="ARBA" id="ARBA00023098"/>
    </source>
</evidence>
<keyword evidence="2" id="KW-0809">Transit peptide</keyword>
<keyword evidence="5" id="KW-1185">Reference proteome</keyword>
<organism evidence="4 5">
    <name type="scientific">Lottia gigantea</name>
    <name type="common">Giant owl limpet</name>
    <dbReference type="NCBI Taxonomy" id="225164"/>
    <lineage>
        <taxon>Eukaryota</taxon>
        <taxon>Metazoa</taxon>
        <taxon>Spiralia</taxon>
        <taxon>Lophotrochozoa</taxon>
        <taxon>Mollusca</taxon>
        <taxon>Gastropoda</taxon>
        <taxon>Patellogastropoda</taxon>
        <taxon>Lottioidea</taxon>
        <taxon>Lottiidae</taxon>
        <taxon>Lottia</taxon>
    </lineage>
</organism>
<dbReference type="Pfam" id="PF00378">
    <property type="entry name" value="ECH_1"/>
    <property type="match status" value="1"/>
</dbReference>
<evidence type="ECO:0008006" key="6">
    <source>
        <dbReference type="Google" id="ProtNLM"/>
    </source>
</evidence>
<dbReference type="GO" id="GO:0005739">
    <property type="term" value="C:mitochondrion"/>
    <property type="evidence" value="ECO:0007669"/>
    <property type="project" value="TreeGrafter"/>
</dbReference>
<dbReference type="GeneID" id="20251013"/>
<dbReference type="Gene3D" id="3.90.226.10">
    <property type="entry name" value="2-enoyl-CoA Hydratase, Chain A, domain 1"/>
    <property type="match status" value="1"/>
</dbReference>
<keyword evidence="3" id="KW-0443">Lipid metabolism</keyword>
<dbReference type="PANTHER" id="PTHR43602">
    <property type="match status" value="1"/>
</dbReference>
<dbReference type="GO" id="GO:0006631">
    <property type="term" value="P:fatty acid metabolic process"/>
    <property type="evidence" value="ECO:0007669"/>
    <property type="project" value="UniProtKB-KW"/>
</dbReference>
<evidence type="ECO:0000313" key="4">
    <source>
        <dbReference type="EMBL" id="ESO96702.1"/>
    </source>
</evidence>
<proteinExistence type="predicted"/>
<dbReference type="HOGENOM" id="CLU_1976043_0_0_1"/>
<dbReference type="EMBL" id="KB201402">
    <property type="protein sequence ID" value="ESO96702.1"/>
    <property type="molecule type" value="Genomic_DNA"/>
</dbReference>
<dbReference type="GO" id="GO:0016836">
    <property type="term" value="F:hydro-lyase activity"/>
    <property type="evidence" value="ECO:0007669"/>
    <property type="project" value="TreeGrafter"/>
</dbReference>
<dbReference type="AlphaFoldDB" id="V4AIC1"/>
<dbReference type="InterPro" id="IPR052377">
    <property type="entry name" value="Mitochondrial_ECH-domain"/>
</dbReference>
<keyword evidence="1" id="KW-0276">Fatty acid metabolism</keyword>
<protein>
    <recommendedName>
        <fullName evidence="6">3-hydroxyisobutyryl-coenzyme A hydrolase</fullName>
    </recommendedName>
</protein>
<dbReference type="CTD" id="20251013"/>
<dbReference type="RefSeq" id="XP_009052631.1">
    <property type="nucleotide sequence ID" value="XM_009054383.1"/>
</dbReference>
<dbReference type="CDD" id="cd06558">
    <property type="entry name" value="crotonase-like"/>
    <property type="match status" value="1"/>
</dbReference>
<evidence type="ECO:0000256" key="1">
    <source>
        <dbReference type="ARBA" id="ARBA00022832"/>
    </source>
</evidence>